<dbReference type="AlphaFoldDB" id="A0A2H0X6R0"/>
<name>A0A2H0X6R0_UNCKA</name>
<dbReference type="PANTHER" id="PTHR37422:SF13">
    <property type="entry name" value="LIPOPOLYSACCHARIDE BIOSYNTHESIS PROTEIN PA4999-RELATED"/>
    <property type="match status" value="1"/>
</dbReference>
<feature type="transmembrane region" description="Helical" evidence="5">
    <location>
        <begin position="136"/>
        <end position="157"/>
    </location>
</feature>
<evidence type="ECO:0000259" key="6">
    <source>
        <dbReference type="Pfam" id="PF04932"/>
    </source>
</evidence>
<feature type="transmembrane region" description="Helical" evidence="5">
    <location>
        <begin position="722"/>
        <end position="742"/>
    </location>
</feature>
<feature type="transmembrane region" description="Helical" evidence="5">
    <location>
        <begin position="258"/>
        <end position="275"/>
    </location>
</feature>
<feature type="transmembrane region" description="Helical" evidence="5">
    <location>
        <begin position="360"/>
        <end position="378"/>
    </location>
</feature>
<feature type="transmembrane region" description="Helical" evidence="5">
    <location>
        <begin position="187"/>
        <end position="205"/>
    </location>
</feature>
<dbReference type="Proteomes" id="UP000231414">
    <property type="component" value="Unassembled WGS sequence"/>
</dbReference>
<keyword evidence="3 5" id="KW-1133">Transmembrane helix</keyword>
<accession>A0A2H0X6R0</accession>
<organism evidence="7 8">
    <name type="scientific">candidate division WWE3 bacterium CG08_land_8_20_14_0_20_43_13</name>
    <dbReference type="NCBI Taxonomy" id="1975087"/>
    <lineage>
        <taxon>Bacteria</taxon>
        <taxon>Katanobacteria</taxon>
    </lineage>
</organism>
<feature type="transmembrane region" description="Helical" evidence="5">
    <location>
        <begin position="420"/>
        <end position="441"/>
    </location>
</feature>
<feature type="transmembrane region" description="Helical" evidence="5">
    <location>
        <begin position="589"/>
        <end position="606"/>
    </location>
</feature>
<dbReference type="InterPro" id="IPR007016">
    <property type="entry name" value="O-antigen_ligase-rel_domated"/>
</dbReference>
<reference evidence="8" key="1">
    <citation type="submission" date="2017-09" db="EMBL/GenBank/DDBJ databases">
        <title>Depth-based differentiation of microbial function through sediment-hosted aquifers and enrichment of novel symbionts in the deep terrestrial subsurface.</title>
        <authorList>
            <person name="Probst A.J."/>
            <person name="Ladd B."/>
            <person name="Jarett J.K."/>
            <person name="Geller-Mcgrath D.E."/>
            <person name="Sieber C.M.K."/>
            <person name="Emerson J.B."/>
            <person name="Anantharaman K."/>
            <person name="Thomas B.C."/>
            <person name="Malmstrom R."/>
            <person name="Stieglmeier M."/>
            <person name="Klingl A."/>
            <person name="Woyke T."/>
            <person name="Ryan C.M."/>
            <person name="Banfield J.F."/>
        </authorList>
    </citation>
    <scope>NUCLEOTIDE SEQUENCE [LARGE SCALE GENOMIC DNA]</scope>
</reference>
<evidence type="ECO:0000256" key="3">
    <source>
        <dbReference type="ARBA" id="ARBA00022989"/>
    </source>
</evidence>
<evidence type="ECO:0000256" key="5">
    <source>
        <dbReference type="SAM" id="Phobius"/>
    </source>
</evidence>
<gene>
    <name evidence="7" type="ORF">COT52_02800</name>
</gene>
<feature type="transmembrane region" description="Helical" evidence="5">
    <location>
        <begin position="539"/>
        <end position="556"/>
    </location>
</feature>
<protein>
    <recommendedName>
        <fullName evidence="6">O-antigen ligase-related domain-containing protein</fullName>
    </recommendedName>
</protein>
<feature type="transmembrane region" description="Helical" evidence="5">
    <location>
        <begin position="652"/>
        <end position="673"/>
    </location>
</feature>
<feature type="transmembrane region" description="Helical" evidence="5">
    <location>
        <begin position="390"/>
        <end position="414"/>
    </location>
</feature>
<proteinExistence type="predicted"/>
<evidence type="ECO:0000313" key="8">
    <source>
        <dbReference type="Proteomes" id="UP000231414"/>
    </source>
</evidence>
<dbReference type="Pfam" id="PF04932">
    <property type="entry name" value="Wzy_C"/>
    <property type="match status" value="1"/>
</dbReference>
<dbReference type="InterPro" id="IPR051533">
    <property type="entry name" value="WaaL-like"/>
</dbReference>
<feature type="transmembrane region" description="Helical" evidence="5">
    <location>
        <begin position="507"/>
        <end position="532"/>
    </location>
</feature>
<comment type="caution">
    <text evidence="7">The sequence shown here is derived from an EMBL/GenBank/DDBJ whole genome shotgun (WGS) entry which is preliminary data.</text>
</comment>
<feature type="transmembrane region" description="Helical" evidence="5">
    <location>
        <begin position="693"/>
        <end position="710"/>
    </location>
</feature>
<feature type="transmembrane region" description="Helical" evidence="5">
    <location>
        <begin position="82"/>
        <end position="101"/>
    </location>
</feature>
<evidence type="ECO:0000256" key="1">
    <source>
        <dbReference type="ARBA" id="ARBA00004141"/>
    </source>
</evidence>
<feature type="transmembrane region" description="Helical" evidence="5">
    <location>
        <begin position="235"/>
        <end position="253"/>
    </location>
</feature>
<feature type="transmembrane region" description="Helical" evidence="5">
    <location>
        <begin position="107"/>
        <end position="124"/>
    </location>
</feature>
<evidence type="ECO:0000313" key="7">
    <source>
        <dbReference type="EMBL" id="PIS20613.1"/>
    </source>
</evidence>
<keyword evidence="2 5" id="KW-0812">Transmembrane</keyword>
<keyword evidence="4 5" id="KW-0472">Membrane</keyword>
<feature type="transmembrane region" description="Helical" evidence="5">
    <location>
        <begin position="212"/>
        <end position="229"/>
    </location>
</feature>
<sequence>MAKAFRLIQKVLLIGFVATLPLINTDLFSIIHPKLFPARLILVVLLLLSFLGGMRGYFLAWRKHQLPSLIKAHWAKIKSDKVLWCLMFLWLWRALSLLNSLNISASLNLLAFYTAIVGLYILLLHLYQEQRSFLKILFFLHLGVVSLIGLYGLIQIATPFFGIKLPGVLIGGTFFRIPATFYDANHLPPYLLTAIPSLLVGSWILKSGWWRRILFVLTGLLSVVLMFTFSRSGLLGFSGACFFVALVCILKGYWRKTVFFASIVLVLGALVILSSRTQYSFTKRIASSLSGNEKSTVAHGLLLFGEWKLFLSSPILGVGYGSFSEHFRASTVGQYHATVDPALEMRIPAHSSWMEALAETGLPGFLALVCLVMLLLEGSYRQALSKGDKVLQLQAAALFAGGLGIMLGAIYYSYNLEFVWFYLFLVYFFNNNHILSNKILVKNDVESVPWKEILPFSVLVLWCGFWLFWRLGDSYLLSCAEGYYSLAAKGVLRNAFVHLPRWWLPNWAGSAFSFFPPLFSWAQAFFMFFYYVTSYAARFWSAVFGLAGAVIVYFWFRYASGKWQYGVIGALFAFAAPGFISASRLATPMTGGVCLILLYGFFLYLSLNKNRLWMLTLPLVIGISSYYDWVVTLSLLLFSCLLLIFNKEKRDSFLMVIFGLSGLLFLIPWIWLACRSGLFCLGYFRDYFLRYPWGWWPWLSWLIVICAFLFSRVSLIRKRTKFGFSLSSIVALTVIISLFSALDYHYTDWEGANKYQSLIELVLSRQQTSRVGIHPNVADSEVPLPVIYYSDVPFEISSDFSILYKDRSDGTKYYAFVNGARAYEIRAKLREVKIGTKIISSYHDMVLLETW</sequence>
<evidence type="ECO:0000256" key="4">
    <source>
        <dbReference type="ARBA" id="ARBA00023136"/>
    </source>
</evidence>
<feature type="domain" description="O-antigen ligase-related" evidence="6">
    <location>
        <begin position="219"/>
        <end position="368"/>
    </location>
</feature>
<dbReference type="EMBL" id="PEYW01000040">
    <property type="protein sequence ID" value="PIS20613.1"/>
    <property type="molecule type" value="Genomic_DNA"/>
</dbReference>
<feature type="transmembrane region" description="Helical" evidence="5">
    <location>
        <begin position="626"/>
        <end position="645"/>
    </location>
</feature>
<feature type="transmembrane region" description="Helical" evidence="5">
    <location>
        <begin position="562"/>
        <end position="582"/>
    </location>
</feature>
<feature type="transmembrane region" description="Helical" evidence="5">
    <location>
        <begin position="12"/>
        <end position="32"/>
    </location>
</feature>
<dbReference type="GO" id="GO:0016020">
    <property type="term" value="C:membrane"/>
    <property type="evidence" value="ECO:0007669"/>
    <property type="project" value="UniProtKB-SubCell"/>
</dbReference>
<comment type="subcellular location">
    <subcellularLocation>
        <location evidence="1">Membrane</location>
        <topology evidence="1">Multi-pass membrane protein</topology>
    </subcellularLocation>
</comment>
<feature type="transmembrane region" description="Helical" evidence="5">
    <location>
        <begin position="453"/>
        <end position="469"/>
    </location>
</feature>
<feature type="transmembrane region" description="Helical" evidence="5">
    <location>
        <begin position="38"/>
        <end position="61"/>
    </location>
</feature>
<dbReference type="PANTHER" id="PTHR37422">
    <property type="entry name" value="TEICHURONIC ACID BIOSYNTHESIS PROTEIN TUAE"/>
    <property type="match status" value="1"/>
</dbReference>
<evidence type="ECO:0000256" key="2">
    <source>
        <dbReference type="ARBA" id="ARBA00022692"/>
    </source>
</evidence>